<dbReference type="Proteomes" id="UP001201449">
    <property type="component" value="Unassembled WGS sequence"/>
</dbReference>
<proteinExistence type="predicted"/>
<name>A0ABS9BZ45_9BACT</name>
<protein>
    <submittedName>
        <fullName evidence="1">Uncharacterized protein</fullName>
    </submittedName>
</protein>
<dbReference type="RefSeq" id="WP_234862368.1">
    <property type="nucleotide sequence ID" value="NZ_JAKEVZ010000012.1"/>
</dbReference>
<evidence type="ECO:0000313" key="2">
    <source>
        <dbReference type="Proteomes" id="UP001201449"/>
    </source>
</evidence>
<accession>A0ABS9BZ45</accession>
<gene>
    <name evidence="1" type="ORF">L0U89_15585</name>
</gene>
<evidence type="ECO:0000313" key="1">
    <source>
        <dbReference type="EMBL" id="MCF1752481.1"/>
    </source>
</evidence>
<comment type="caution">
    <text evidence="1">The sequence shown here is derived from an EMBL/GenBank/DDBJ whole genome shotgun (WGS) entry which is preliminary data.</text>
</comment>
<dbReference type="EMBL" id="JAKEVZ010000012">
    <property type="protein sequence ID" value="MCF1752481.1"/>
    <property type="molecule type" value="Genomic_DNA"/>
</dbReference>
<organism evidence="1 2">
    <name type="scientific">Mariniradius sediminis</name>
    <dbReference type="NCBI Taxonomy" id="2909237"/>
    <lineage>
        <taxon>Bacteria</taxon>
        <taxon>Pseudomonadati</taxon>
        <taxon>Bacteroidota</taxon>
        <taxon>Cytophagia</taxon>
        <taxon>Cytophagales</taxon>
        <taxon>Cyclobacteriaceae</taxon>
        <taxon>Mariniradius</taxon>
    </lineage>
</organism>
<sequence length="234" mass="27261">MKHIFTLALFLFGFWGVSVSQEGSVVSNIYQSNIPLHQETISGGFYVDPPPSIQGDPYFSSKNFEIGNLTVNGITYQNVPLLYNIYSDEIITFHPEHRQRVLIKTDKINAFSFLEKSKSNFVKIAENPDYSHHGNGFYEIIASGKVDLLDKHYKTRKEKRELSKYTSEFLEKNDFWLRKGGEMRLVRKKGEVFDFLDLEKKEVRKMAKQQNLIFKSDKRAYLLMVVSHYNDQNP</sequence>
<reference evidence="1 2" key="1">
    <citation type="submission" date="2022-01" db="EMBL/GenBank/DDBJ databases">
        <title>Mariniradius saccharolyticus sp. nov., isolated from sediment of a river.</title>
        <authorList>
            <person name="Liu H."/>
        </authorList>
    </citation>
    <scope>NUCLEOTIDE SEQUENCE [LARGE SCALE GENOMIC DNA]</scope>
    <source>
        <strain evidence="1 2">RY-2</strain>
    </source>
</reference>
<keyword evidence="2" id="KW-1185">Reference proteome</keyword>